<sequence length="98" mass="11001">MKKYIAALIILAACGSVFSGQVGLPMERIALPPVEGSQLVCIWDDTAGQWVGAFEDYDHAGVYDFQVPEWGKWYWIGLWDEAAGEYVFGKWIGHFIVD</sequence>
<dbReference type="AlphaFoldDB" id="A0A6C2URX9"/>
<protein>
    <submittedName>
        <fullName evidence="2">Uncharacterized protein</fullName>
    </submittedName>
</protein>
<reference evidence="2 3" key="1">
    <citation type="submission" date="2019-04" db="EMBL/GenBank/DDBJ databases">
        <authorList>
            <person name="Van Vliet M D."/>
        </authorList>
    </citation>
    <scope>NUCLEOTIDE SEQUENCE [LARGE SCALE GENOMIC DNA]</scope>
    <source>
        <strain evidence="2 3">F21</strain>
    </source>
</reference>
<dbReference type="RefSeq" id="WP_136063126.1">
    <property type="nucleotide sequence ID" value="NZ_CAAHFH010000002.1"/>
</dbReference>
<dbReference type="Proteomes" id="UP000346198">
    <property type="component" value="Unassembled WGS sequence"/>
</dbReference>
<evidence type="ECO:0000313" key="3">
    <source>
        <dbReference type="Proteomes" id="UP000346198"/>
    </source>
</evidence>
<dbReference type="EMBL" id="CAAHFH010000002">
    <property type="protein sequence ID" value="VGO21686.1"/>
    <property type="molecule type" value="Genomic_DNA"/>
</dbReference>
<organism evidence="2 3">
    <name type="scientific">Pontiella sulfatireligans</name>
    <dbReference type="NCBI Taxonomy" id="2750658"/>
    <lineage>
        <taxon>Bacteria</taxon>
        <taxon>Pseudomonadati</taxon>
        <taxon>Kiritimatiellota</taxon>
        <taxon>Kiritimatiellia</taxon>
        <taxon>Kiritimatiellales</taxon>
        <taxon>Pontiellaceae</taxon>
        <taxon>Pontiella</taxon>
    </lineage>
</organism>
<gene>
    <name evidence="2" type="ORF">SCARR_03760</name>
</gene>
<keyword evidence="1" id="KW-0732">Signal</keyword>
<accession>A0A6C2URX9</accession>
<keyword evidence="3" id="KW-1185">Reference proteome</keyword>
<evidence type="ECO:0000313" key="2">
    <source>
        <dbReference type="EMBL" id="VGO21686.1"/>
    </source>
</evidence>
<feature type="signal peptide" evidence="1">
    <location>
        <begin position="1"/>
        <end position="19"/>
    </location>
</feature>
<evidence type="ECO:0000256" key="1">
    <source>
        <dbReference type="SAM" id="SignalP"/>
    </source>
</evidence>
<feature type="chain" id="PRO_5025561383" evidence="1">
    <location>
        <begin position="20"/>
        <end position="98"/>
    </location>
</feature>
<proteinExistence type="predicted"/>
<name>A0A6C2URX9_9BACT</name>